<keyword evidence="1" id="KW-1133">Transmembrane helix</keyword>
<organism evidence="2 3">
    <name type="scientific">Runella aurantiaca</name>
    <dbReference type="NCBI Taxonomy" id="2282308"/>
    <lineage>
        <taxon>Bacteria</taxon>
        <taxon>Pseudomonadati</taxon>
        <taxon>Bacteroidota</taxon>
        <taxon>Cytophagia</taxon>
        <taxon>Cytophagales</taxon>
        <taxon>Spirosomataceae</taxon>
        <taxon>Runella</taxon>
    </lineage>
</organism>
<sequence>MQVINMKNSKPRPKNLINSSVITIIVISVAVCILLVVRSIYIPSSPADSAADTAAVESDNKDAALIDTTASIKAPNITAERAAERAFYKKKFAKMADNFTFAKDDFQDKGWYTHKNFGKKAAGRKTLKAHVREDGFIYLESQFYGNDWIFHNHIKVKVGSLYLSSPKIESYNKNNKQQYAGDTFWENVYYRETGDNGIIQAIADSTSKPVKVRFEGRKFNRDIVLTAEEKQSIKDSYELSVVLKKINP</sequence>
<dbReference type="EMBL" id="QPIW01000007">
    <property type="protein sequence ID" value="RDB05925.1"/>
    <property type="molecule type" value="Genomic_DNA"/>
</dbReference>
<reference evidence="2 3" key="1">
    <citation type="submission" date="2018-07" db="EMBL/GenBank/DDBJ databases">
        <title>Genome analysis of Runella aurantiaca.</title>
        <authorList>
            <person name="Yang X."/>
        </authorList>
    </citation>
    <scope>NUCLEOTIDE SEQUENCE [LARGE SCALE GENOMIC DNA]</scope>
    <source>
        <strain evidence="2 3">YX9</strain>
    </source>
</reference>
<keyword evidence="3" id="KW-1185">Reference proteome</keyword>
<comment type="caution">
    <text evidence="2">The sequence shown here is derived from an EMBL/GenBank/DDBJ whole genome shotgun (WGS) entry which is preliminary data.</text>
</comment>
<gene>
    <name evidence="2" type="ORF">DVG78_10980</name>
</gene>
<name>A0A369ICC3_9BACT</name>
<dbReference type="AlphaFoldDB" id="A0A369ICC3"/>
<dbReference type="Proteomes" id="UP000253141">
    <property type="component" value="Unassembled WGS sequence"/>
</dbReference>
<feature type="transmembrane region" description="Helical" evidence="1">
    <location>
        <begin position="21"/>
        <end position="41"/>
    </location>
</feature>
<evidence type="ECO:0000256" key="1">
    <source>
        <dbReference type="SAM" id="Phobius"/>
    </source>
</evidence>
<evidence type="ECO:0000313" key="3">
    <source>
        <dbReference type="Proteomes" id="UP000253141"/>
    </source>
</evidence>
<proteinExistence type="predicted"/>
<keyword evidence="1" id="KW-0812">Transmembrane</keyword>
<protein>
    <submittedName>
        <fullName evidence="2">Uncharacterized protein</fullName>
    </submittedName>
</protein>
<evidence type="ECO:0000313" key="2">
    <source>
        <dbReference type="EMBL" id="RDB05925.1"/>
    </source>
</evidence>
<accession>A0A369ICC3</accession>
<keyword evidence="1" id="KW-0472">Membrane</keyword>